<evidence type="ECO:0000313" key="10">
    <source>
        <dbReference type="Proteomes" id="UP000237144"/>
    </source>
</evidence>
<evidence type="ECO:0000259" key="7">
    <source>
        <dbReference type="Pfam" id="PF11732"/>
    </source>
</evidence>
<comment type="similarity">
    <text evidence="2">Belongs to the THOC2 family.</text>
</comment>
<feature type="region of interest" description="Disordered" evidence="5">
    <location>
        <begin position="331"/>
        <end position="353"/>
    </location>
</feature>
<dbReference type="PANTHER" id="PTHR21597:SF0">
    <property type="entry name" value="THO COMPLEX SUBUNIT 2"/>
    <property type="match status" value="1"/>
</dbReference>
<dbReference type="InterPro" id="IPR021726">
    <property type="entry name" value="THO_THOC2_N"/>
</dbReference>
<feature type="compositionally biased region" description="Basic and acidic residues" evidence="5">
    <location>
        <begin position="1532"/>
        <end position="1543"/>
    </location>
</feature>
<feature type="compositionally biased region" description="Low complexity" evidence="5">
    <location>
        <begin position="1596"/>
        <end position="1608"/>
    </location>
</feature>
<proteinExistence type="inferred from homology"/>
<feature type="compositionally biased region" description="Basic and acidic residues" evidence="5">
    <location>
        <begin position="2140"/>
        <end position="2177"/>
    </location>
</feature>
<dbReference type="STRING" id="741276.A0A2S5BCX4"/>
<feature type="region of interest" description="Disordered" evidence="5">
    <location>
        <begin position="1453"/>
        <end position="2177"/>
    </location>
</feature>
<keyword evidence="4" id="KW-0539">Nucleus</keyword>
<keyword evidence="10" id="KW-1185">Reference proteome</keyword>
<dbReference type="GO" id="GO:0006397">
    <property type="term" value="P:mRNA processing"/>
    <property type="evidence" value="ECO:0007669"/>
    <property type="project" value="InterPro"/>
</dbReference>
<comment type="caution">
    <text evidence="9">The sequence shown here is derived from an EMBL/GenBank/DDBJ whole genome shotgun (WGS) entry which is preliminary data.</text>
</comment>
<feature type="compositionally biased region" description="Low complexity" evidence="5">
    <location>
        <begin position="1453"/>
        <end position="1463"/>
    </location>
</feature>
<evidence type="ECO:0000313" key="9">
    <source>
        <dbReference type="EMBL" id="POY74608.1"/>
    </source>
</evidence>
<feature type="compositionally biased region" description="Basic and acidic residues" evidence="5">
    <location>
        <begin position="1773"/>
        <end position="1797"/>
    </location>
</feature>
<feature type="compositionally biased region" description="Basic and acidic residues" evidence="5">
    <location>
        <begin position="1745"/>
        <end position="1765"/>
    </location>
</feature>
<evidence type="ECO:0000259" key="8">
    <source>
        <dbReference type="Pfam" id="PF16134"/>
    </source>
</evidence>
<dbReference type="OrthoDB" id="29024at2759"/>
<feature type="compositionally biased region" description="Basic and acidic residues" evidence="5">
    <location>
        <begin position="1708"/>
        <end position="1719"/>
    </location>
</feature>
<feature type="compositionally biased region" description="Low complexity" evidence="5">
    <location>
        <begin position="133"/>
        <end position="147"/>
    </location>
</feature>
<dbReference type="Pfam" id="PF11262">
    <property type="entry name" value="Tho2"/>
    <property type="match status" value="1"/>
</dbReference>
<evidence type="ECO:0000256" key="2">
    <source>
        <dbReference type="ARBA" id="ARBA00007857"/>
    </source>
</evidence>
<dbReference type="GO" id="GO:0006406">
    <property type="term" value="P:mRNA export from nucleus"/>
    <property type="evidence" value="ECO:0007669"/>
    <property type="project" value="InterPro"/>
</dbReference>
<reference evidence="9 10" key="1">
    <citation type="journal article" date="2018" name="Front. Microbiol.">
        <title>Prospects for Fungal Bioremediation of Acidic Radioactive Waste Sites: Characterization and Genome Sequence of Rhodotorula taiwanensis MD1149.</title>
        <authorList>
            <person name="Tkavc R."/>
            <person name="Matrosova V.Y."/>
            <person name="Grichenko O.E."/>
            <person name="Gostincar C."/>
            <person name="Volpe R.P."/>
            <person name="Klimenkova P."/>
            <person name="Gaidamakova E.K."/>
            <person name="Zhou C.E."/>
            <person name="Stewart B.J."/>
            <person name="Lyman M.G."/>
            <person name="Malfatti S.A."/>
            <person name="Rubinfeld B."/>
            <person name="Courtot M."/>
            <person name="Singh J."/>
            <person name="Dalgard C.L."/>
            <person name="Hamilton T."/>
            <person name="Frey K.G."/>
            <person name="Gunde-Cimerman N."/>
            <person name="Dugan L."/>
            <person name="Daly M.J."/>
        </authorList>
    </citation>
    <scope>NUCLEOTIDE SEQUENCE [LARGE SCALE GENOMIC DNA]</scope>
    <source>
        <strain evidence="9 10">MD1149</strain>
    </source>
</reference>
<dbReference type="Pfam" id="PF11732">
    <property type="entry name" value="Thoc2"/>
    <property type="match status" value="1"/>
</dbReference>
<accession>A0A2S5BCX4</accession>
<dbReference type="EMBL" id="PJQD01000023">
    <property type="protein sequence ID" value="POY74608.1"/>
    <property type="molecule type" value="Genomic_DNA"/>
</dbReference>
<dbReference type="InterPro" id="IPR032302">
    <property type="entry name" value="THOC2_N"/>
</dbReference>
<feature type="domain" description="THO complex subunit 2 N-terminal" evidence="8">
    <location>
        <begin position="182"/>
        <end position="741"/>
    </location>
</feature>
<feature type="compositionally biased region" description="Low complexity" evidence="5">
    <location>
        <begin position="1500"/>
        <end position="1512"/>
    </location>
</feature>
<feature type="compositionally biased region" description="Basic and acidic residues" evidence="5">
    <location>
        <begin position="1805"/>
        <end position="1923"/>
    </location>
</feature>
<feature type="domain" description="THO complex subunitTHOC2 C-terminal" evidence="6">
    <location>
        <begin position="1134"/>
        <end position="1439"/>
    </location>
</feature>
<evidence type="ECO:0000256" key="1">
    <source>
        <dbReference type="ARBA" id="ARBA00004123"/>
    </source>
</evidence>
<feature type="compositionally biased region" description="Low complexity" evidence="5">
    <location>
        <begin position="1940"/>
        <end position="1949"/>
    </location>
</feature>
<dbReference type="InterPro" id="IPR040007">
    <property type="entry name" value="Tho2"/>
</dbReference>
<evidence type="ECO:0000256" key="3">
    <source>
        <dbReference type="ARBA" id="ARBA00019596"/>
    </source>
</evidence>
<comment type="subcellular location">
    <subcellularLocation>
        <location evidence="1">Nucleus</location>
    </subcellularLocation>
</comment>
<name>A0A2S5BCX4_9BASI</name>
<evidence type="ECO:0000256" key="4">
    <source>
        <dbReference type="ARBA" id="ARBA00023242"/>
    </source>
</evidence>
<feature type="compositionally biased region" description="Basic and acidic residues" evidence="5">
    <location>
        <begin position="2104"/>
        <end position="2113"/>
    </location>
</feature>
<feature type="compositionally biased region" description="Low complexity" evidence="5">
    <location>
        <begin position="2086"/>
        <end position="2103"/>
    </location>
</feature>
<feature type="compositionally biased region" description="Basic and acidic residues" evidence="5">
    <location>
        <begin position="1060"/>
        <end position="1071"/>
    </location>
</feature>
<dbReference type="Proteomes" id="UP000237144">
    <property type="component" value="Unassembled WGS sequence"/>
</dbReference>
<feature type="region of interest" description="Disordered" evidence="5">
    <location>
        <begin position="1045"/>
        <end position="1085"/>
    </location>
</feature>
<feature type="compositionally biased region" description="Basic and acidic residues" evidence="5">
    <location>
        <begin position="1960"/>
        <end position="2019"/>
    </location>
</feature>
<evidence type="ECO:0000259" key="6">
    <source>
        <dbReference type="Pfam" id="PF11262"/>
    </source>
</evidence>
<feature type="region of interest" description="Disordered" evidence="5">
    <location>
        <begin position="128"/>
        <end position="170"/>
    </location>
</feature>
<gene>
    <name evidence="9" type="ORF">BMF94_2369</name>
</gene>
<dbReference type="GO" id="GO:0003729">
    <property type="term" value="F:mRNA binding"/>
    <property type="evidence" value="ECO:0007669"/>
    <property type="project" value="TreeGrafter"/>
</dbReference>
<dbReference type="InterPro" id="IPR021418">
    <property type="entry name" value="THO_THOC2_C"/>
</dbReference>
<feature type="domain" description="THO complex subunitTHOC2 N-terminal" evidence="7">
    <location>
        <begin position="744"/>
        <end position="818"/>
    </location>
</feature>
<protein>
    <recommendedName>
        <fullName evidence="3">THO complex subunit 2</fullName>
    </recommendedName>
</protein>
<dbReference type="Pfam" id="PF16134">
    <property type="entry name" value="THOC2_N"/>
    <property type="match status" value="1"/>
</dbReference>
<dbReference type="GO" id="GO:0000445">
    <property type="term" value="C:THO complex part of transcription export complex"/>
    <property type="evidence" value="ECO:0007669"/>
    <property type="project" value="TreeGrafter"/>
</dbReference>
<sequence>MSGEEQYAPADLQDRISAFLLDCEAPHDLTTPLLAIVENDQPGAKLALVGALHQILASTFSLDEATRPLPQQLASFLHASIFTPIEQAEVEADVKLERKAVVADALLDVAWQLDQQVDTLIPIAWDRQNPPTTAEATNEQAAAASQNGDAKMDVDDTPPSSGQDRKVQSEHAVEQARLRLGSLLRLLVDSGDLPVGALLERLDVSLIAPTGLLPDTRTFTTWEVRARTALYYRQQKFNLLREESEGYSKLMVELLANLGPPHSPLTAEPQETAAERAHRAESINNKMKTLIGNFDLDPSRTLDVLLDAFSDNAVHHWQFFMDVLAASPWAPNNRPGAEKSTNGGDNAKGKQPALDVSIEREEGSDIIAQILGFKFAFYRRPGSPEVPQGLYTTAALLIWHGLVKLKDLWPHLSPTDEDLAKLEGKWRDEQAQLARSVGGANALAMAGALADDEAPAAGAASSSSAAAATSKASTSTAPAPAPAPSPNQKVGLLRSLLSIGDITHSFFILSQYPFLVGAFPDIADLLNRLASYSISPAFEAVSVSSRDPNHAAGFSATRSRVTVDSKGEKKVTPLAQTFALTADAFPNPRHDWTFFFPRWQERVPQASDFAGAVSLLEDMYLPLVKVLVARQPSLLSKLLRMAAADLGTNPSDHPRRTNWLDLLRSYLVPAISMLEHYPAAALELWRVLALFPIETRFQIYGEWKDVHYRRDPALAIRKAEAERDVKALLRRLSKDNVKKLGKTFARIAHTNPAVIFGIALHQVQSYDNLIVPVVEACRYLTDLGYDVMAYSILDALSSSRPKTKEDGTSIAMWLQGLATFTGQVYRRWISMQPSLWVILQYLVNQLVSGNSKDLVVLREIISRMTAIEPFADLSDAQVASLAGGKFLRNEVFQKTEIEKMAQRGQQEGLIKAKLRLATSLLGRGLAIPMLVNIALQRQACLKTDAHLKSLGALFDQNHAILFQYTELLQAIAEPEQLAELVPPVEDLLDRYKLDAGIAFDIARPRLRASLRVHDEKESADLASSRKKQGLLAKLAKEKEKVVEAAAANGTATAPQEETTGDVKMEDVKVDNESGTPPPPTLDEKPLAEDSDVIIMDADEATPVSPAPTMTSPWHPGLAGAISRVEALLPAEARNTIGAGFFVTFWQLTLYDIMYPKDRYDAEINRLKLLQREASSAPVAKADDRRFFIDSVMSIASGLVEEASKHLNARSTVNRRLNREKAHWFADVKTKPDRLRLADDLLQYCVQPRARMSLPDATFAYQMVKRLHAINTPHFHTVVFFDRLTSANCRQLLSSQISPVLYSCTENEARNYGLFLHDVLADLFRWYKDKSTYDSEAIGAQLVGFRRNQAETDKAKSHYDHNAYRAALEKWHGHMVQGFAESFASAEYMHIKNSILVLTKVAPFFPLDYSHGTKLERSVASLLAVEKREDLKILAQGYKAVLMKRKKDWVNRPAAAAETTSARPSPAPAPSAGIKETSATKSASPCVTPAPSLPTKPEVESATGASSATARSSLPVKPGSRLPETDASIPSRPEPERTRSEAEATPRSGLSLAERLRKEALASKRPPPASAEAKMEPPSAPAPARSSSTRPDRTEPSPRSAAPSRASSPRRNESDRDHRSREMGSARDRTQRESADSRPDAHERRDGREAGDRKDDRFASDSRSSREAKHTQDRKDSRTTRHSDNGRDVRDAKDSKAARDAKGNGGMGDSRDGRDDRYGRSEGQSRGSHDLKAPRESTGSTAVPSVRDKDAGTPRDVDRERQRSVESSHSSRASRSEARDVRDSHDSRKAHDARDAGDTRYAGTARDGREHAAARDSRDDRYGSRRDDKRYARDDKATSPERSRSSRETRSERREDSKEERASNDRPRRSDAKDPKYASDDRRSSTRDGKDTRRDDDRERRSGERSKHDELSSSSRRASEKPEEPASASRRNRDADRFAKTPTPASATAADDSRHSRRDRRVSDRKMTREEEIREAEKEKQRERDRQREAEREEAREKERQRDAEREAARDAAREKEHREARSRRFKQPPAEGGAPAARNGLPPKPPVGASSGGDRLRPAPARAQERSPAAATADATTPSLLERARASLPGASASSSPAPSAPAHNEDAKKEEPAAAAATEEFSIKGRGRLFQGLTSLGGSRRDEESSRKRLADRLGPEDPKRPRTEEPSSRERRGRR</sequence>
<feature type="compositionally biased region" description="Basic and acidic residues" evidence="5">
    <location>
        <begin position="1609"/>
        <end position="1701"/>
    </location>
</feature>
<organism evidence="9 10">
    <name type="scientific">Rhodotorula taiwanensis</name>
    <dbReference type="NCBI Taxonomy" id="741276"/>
    <lineage>
        <taxon>Eukaryota</taxon>
        <taxon>Fungi</taxon>
        <taxon>Dikarya</taxon>
        <taxon>Basidiomycota</taxon>
        <taxon>Pucciniomycotina</taxon>
        <taxon>Microbotryomycetes</taxon>
        <taxon>Sporidiobolales</taxon>
        <taxon>Sporidiobolaceae</taxon>
        <taxon>Rhodotorula</taxon>
    </lineage>
</organism>
<dbReference type="PANTHER" id="PTHR21597">
    <property type="entry name" value="THO2 PROTEIN"/>
    <property type="match status" value="1"/>
</dbReference>
<evidence type="ECO:0000256" key="5">
    <source>
        <dbReference type="SAM" id="MobiDB-lite"/>
    </source>
</evidence>